<comment type="caution">
    <text evidence="2">The sequence shown here is derived from an EMBL/GenBank/DDBJ whole genome shotgun (WGS) entry which is preliminary data.</text>
</comment>
<dbReference type="Pfam" id="PF18803">
    <property type="entry name" value="CxC2"/>
    <property type="match status" value="1"/>
</dbReference>
<accession>A0A9P6D7J5</accession>
<feature type="non-terminal residue" evidence="2">
    <location>
        <position position="250"/>
    </location>
</feature>
<feature type="domain" description="CxC2-like cysteine cluster KDZ transposase-associated" evidence="1">
    <location>
        <begin position="80"/>
        <end position="184"/>
    </location>
</feature>
<dbReference type="EMBL" id="MU155004">
    <property type="protein sequence ID" value="KAF9486699.1"/>
    <property type="molecule type" value="Genomic_DNA"/>
</dbReference>
<organism evidence="2 3">
    <name type="scientific">Pleurotus eryngii</name>
    <name type="common">Boletus of the steppes</name>
    <dbReference type="NCBI Taxonomy" id="5323"/>
    <lineage>
        <taxon>Eukaryota</taxon>
        <taxon>Fungi</taxon>
        <taxon>Dikarya</taxon>
        <taxon>Basidiomycota</taxon>
        <taxon>Agaricomycotina</taxon>
        <taxon>Agaricomycetes</taxon>
        <taxon>Agaricomycetidae</taxon>
        <taxon>Agaricales</taxon>
        <taxon>Pleurotineae</taxon>
        <taxon>Pleurotaceae</taxon>
        <taxon>Pleurotus</taxon>
    </lineage>
</organism>
<keyword evidence="3" id="KW-1185">Reference proteome</keyword>
<name>A0A9P6D7J5_PLEER</name>
<evidence type="ECO:0000313" key="2">
    <source>
        <dbReference type="EMBL" id="KAF9486699.1"/>
    </source>
</evidence>
<dbReference type="Proteomes" id="UP000807025">
    <property type="component" value="Unassembled WGS sequence"/>
</dbReference>
<dbReference type="OrthoDB" id="3004525at2759"/>
<dbReference type="InterPro" id="IPR041457">
    <property type="entry name" value="CxC2_KDZ-assoc"/>
</dbReference>
<proteinExistence type="predicted"/>
<gene>
    <name evidence="2" type="ORF">BDN71DRAFT_1478942</name>
</gene>
<sequence>MLEWWPYRMEYLMESMRAEGRGEAASWEKCPTCAKEEPVIYSCVECFGSLLECQMCFLERHKRLPLHTKWNGEYFECTTLQALGLRIQLGHLKGECVNPERGSRSFTVLHTNRVHLVNIDFCRCDQHVSDRQQLLQSRWYPATVYYPKTCATIELLNQFHILMLAGKISHHEFYLSLERLTDNLEINTPNTRYKAFMRIVRQFRAERMLKRGGGGCTEDGIERTEAGQLAIVCPVCPQPGVNLPEGWEAA</sequence>
<protein>
    <recommendedName>
        <fullName evidence="1">CxC2-like cysteine cluster KDZ transposase-associated domain-containing protein</fullName>
    </recommendedName>
</protein>
<dbReference type="AlphaFoldDB" id="A0A9P6D7J5"/>
<evidence type="ECO:0000313" key="3">
    <source>
        <dbReference type="Proteomes" id="UP000807025"/>
    </source>
</evidence>
<reference evidence="2" key="1">
    <citation type="submission" date="2020-11" db="EMBL/GenBank/DDBJ databases">
        <authorList>
            <consortium name="DOE Joint Genome Institute"/>
            <person name="Ahrendt S."/>
            <person name="Riley R."/>
            <person name="Andreopoulos W."/>
            <person name="Labutti K."/>
            <person name="Pangilinan J."/>
            <person name="Ruiz-Duenas F.J."/>
            <person name="Barrasa J.M."/>
            <person name="Sanchez-Garcia M."/>
            <person name="Camarero S."/>
            <person name="Miyauchi S."/>
            <person name="Serrano A."/>
            <person name="Linde D."/>
            <person name="Babiker R."/>
            <person name="Drula E."/>
            <person name="Ayuso-Fernandez I."/>
            <person name="Pacheco R."/>
            <person name="Padilla G."/>
            <person name="Ferreira P."/>
            <person name="Barriuso J."/>
            <person name="Kellner H."/>
            <person name="Castanera R."/>
            <person name="Alfaro M."/>
            <person name="Ramirez L."/>
            <person name="Pisabarro A.G."/>
            <person name="Kuo A."/>
            <person name="Tritt A."/>
            <person name="Lipzen A."/>
            <person name="He G."/>
            <person name="Yan M."/>
            <person name="Ng V."/>
            <person name="Cullen D."/>
            <person name="Martin F."/>
            <person name="Rosso M.-N."/>
            <person name="Henrissat B."/>
            <person name="Hibbett D."/>
            <person name="Martinez A.T."/>
            <person name="Grigoriev I.V."/>
        </authorList>
    </citation>
    <scope>NUCLEOTIDE SEQUENCE</scope>
    <source>
        <strain evidence="2">ATCC 90797</strain>
    </source>
</reference>
<evidence type="ECO:0000259" key="1">
    <source>
        <dbReference type="Pfam" id="PF18803"/>
    </source>
</evidence>